<geneLocation type="plasmid" evidence="1">
    <name>p133_LEO_107</name>
</geneLocation>
<accession>A0AA96CXR8</accession>
<organism evidence="1">
    <name type="scientific">Arcobacter sp. AZ-2023</name>
    <dbReference type="NCBI Taxonomy" id="3074453"/>
    <lineage>
        <taxon>Bacteria</taxon>
        <taxon>Pseudomonadati</taxon>
        <taxon>Campylobacterota</taxon>
        <taxon>Epsilonproteobacteria</taxon>
        <taxon>Campylobacterales</taxon>
        <taxon>Arcobacteraceae</taxon>
        <taxon>Arcobacter</taxon>
    </lineage>
</organism>
<keyword evidence="1" id="KW-0614">Plasmid</keyword>
<evidence type="ECO:0000313" key="1">
    <source>
        <dbReference type="EMBL" id="WNL17961.1"/>
    </source>
</evidence>
<name>A0AA96CXR8_9BACT</name>
<reference evidence="1" key="1">
    <citation type="submission" date="2023-09" db="EMBL/GenBank/DDBJ databases">
        <title>Arcobacter tbilisiensis sp. nov. isolated from chicken meat in Tbilisi, Georgia.</title>
        <authorList>
            <person name="Matthias R."/>
            <person name="Zautner A.E."/>
        </authorList>
    </citation>
    <scope>NUCLEOTIDE SEQUENCE</scope>
    <source>
        <strain evidence="1">LEO 107</strain>
        <plasmid evidence="1">p133_LEO_107</plasmid>
    </source>
</reference>
<dbReference type="EMBL" id="CP134847">
    <property type="protein sequence ID" value="WNL17961.1"/>
    <property type="molecule type" value="Genomic_DNA"/>
</dbReference>
<protein>
    <submittedName>
        <fullName evidence="1">Uncharacterized protein</fullName>
    </submittedName>
</protein>
<dbReference type="AlphaFoldDB" id="A0AA96CXR8"/>
<gene>
    <name evidence="1" type="ORF">RJG54_12055</name>
</gene>
<sequence length="257" mass="29700">MSTVVTWATKDCSGITSIYFISESRISWGSPNVIWDYGQKVFSLKQSGIIAYCGDVLFPTQTISQLKDLIDKEILFKNNETNKNKIQIIKAFIENAFNNYPMKIDYTVILVSLVENKIFNLYEFTILNNIISIKEVEVVANKPVAYGSGKKYFDNVFSRLKGTIYSRCIYQSFFKTIEEAEDKFSGGSIQLVGLYRDSRSQTFGIIQDNEKFIYGQKITSKDIPLNIEWRNRNFEITDGQTLKRKKKAQRQPFNRDL</sequence>
<proteinExistence type="predicted"/>